<organism evidence="3 4">
    <name type="scientific">Apiosordaria backusii</name>
    <dbReference type="NCBI Taxonomy" id="314023"/>
    <lineage>
        <taxon>Eukaryota</taxon>
        <taxon>Fungi</taxon>
        <taxon>Dikarya</taxon>
        <taxon>Ascomycota</taxon>
        <taxon>Pezizomycotina</taxon>
        <taxon>Sordariomycetes</taxon>
        <taxon>Sordariomycetidae</taxon>
        <taxon>Sordariales</taxon>
        <taxon>Lasiosphaeriaceae</taxon>
        <taxon>Apiosordaria</taxon>
    </lineage>
</organism>
<sequence>MSDDSAIYLWLSRLPDGSRDHGGETTSVKPNLKRLRIDDSRPDNHGPDRDPDATPRSGRSRRPSVTTLSMRTASPPPSHPSYSSTASIVSDRQDRSSQALYTGHPPPPDRVFRKPEEDNDKDEITQDEERLFDHLPLSALFTGVAEGASFQARIAHAEFYKVCSIKDHARECSNLRRAEATWNAKVHKPLLELALSKRHTSVICENATSARILPCFLPCFITGDAAEGKTVNFVLAPNLGPESGLDFTTQNKLVELAKQRKSSGPVSAPLSVNQTDYPPLMRSPTAVTMVTKVAWASQEEGHMQLGIWTAAWHRRMETLGVGGGKLGPQLPTLPLILTHDHGWYLYFAVDRLDKIEVLGPMHIGTTDNIPDIYQLLTVVGFLGDWIDTTFRSWVINVFGPWT</sequence>
<feature type="compositionally biased region" description="Basic and acidic residues" evidence="1">
    <location>
        <begin position="110"/>
        <end position="122"/>
    </location>
</feature>
<feature type="region of interest" description="Disordered" evidence="1">
    <location>
        <begin position="12"/>
        <end position="122"/>
    </location>
</feature>
<comment type="caution">
    <text evidence="3">The sequence shown here is derived from an EMBL/GenBank/DDBJ whole genome shotgun (WGS) entry which is preliminary data.</text>
</comment>
<reference evidence="3" key="1">
    <citation type="submission" date="2023-06" db="EMBL/GenBank/DDBJ databases">
        <title>Genome-scale phylogeny and comparative genomics of the fungal order Sordariales.</title>
        <authorList>
            <consortium name="Lawrence Berkeley National Laboratory"/>
            <person name="Hensen N."/>
            <person name="Bonometti L."/>
            <person name="Westerberg I."/>
            <person name="Brannstrom I.O."/>
            <person name="Guillou S."/>
            <person name="Cros-Aarteil S."/>
            <person name="Calhoun S."/>
            <person name="Haridas S."/>
            <person name="Kuo A."/>
            <person name="Mondo S."/>
            <person name="Pangilinan J."/>
            <person name="Riley R."/>
            <person name="Labutti K."/>
            <person name="Andreopoulos B."/>
            <person name="Lipzen A."/>
            <person name="Chen C."/>
            <person name="Yanf M."/>
            <person name="Daum C."/>
            <person name="Ng V."/>
            <person name="Clum A."/>
            <person name="Steindorff A."/>
            <person name="Ohm R."/>
            <person name="Martin F."/>
            <person name="Silar P."/>
            <person name="Natvig D."/>
            <person name="Lalanne C."/>
            <person name="Gautier V."/>
            <person name="Ament-Velasquez S.L."/>
            <person name="Kruys A."/>
            <person name="Hutchinson M.I."/>
            <person name="Powell A.J."/>
            <person name="Barry K."/>
            <person name="Miller A.N."/>
            <person name="Grigoriev I.V."/>
            <person name="Debuchy R."/>
            <person name="Gladieux P."/>
            <person name="Thoren M.H."/>
            <person name="Johannesson H."/>
        </authorList>
    </citation>
    <scope>NUCLEOTIDE SEQUENCE</scope>
    <source>
        <strain evidence="3">CBS 540.89</strain>
    </source>
</reference>
<proteinExistence type="predicted"/>
<dbReference type="Pfam" id="PF20516">
    <property type="entry name" value="PDDEXK_12"/>
    <property type="match status" value="1"/>
</dbReference>
<evidence type="ECO:0000259" key="2">
    <source>
        <dbReference type="Pfam" id="PF20516"/>
    </source>
</evidence>
<evidence type="ECO:0000313" key="3">
    <source>
        <dbReference type="EMBL" id="KAK0745143.1"/>
    </source>
</evidence>
<feature type="domain" description="PD-(D/E)XK nuclease-like" evidence="2">
    <location>
        <begin position="155"/>
        <end position="391"/>
    </location>
</feature>
<evidence type="ECO:0000256" key="1">
    <source>
        <dbReference type="SAM" id="MobiDB-lite"/>
    </source>
</evidence>
<feature type="compositionally biased region" description="Basic and acidic residues" evidence="1">
    <location>
        <begin position="35"/>
        <end position="53"/>
    </location>
</feature>
<protein>
    <recommendedName>
        <fullName evidence="2">PD-(D/E)XK nuclease-like domain-containing protein</fullName>
    </recommendedName>
</protein>
<gene>
    <name evidence="3" type="ORF">B0T21DRAFT_280455</name>
</gene>
<keyword evidence="4" id="KW-1185">Reference proteome</keyword>
<evidence type="ECO:0000313" key="4">
    <source>
        <dbReference type="Proteomes" id="UP001172159"/>
    </source>
</evidence>
<dbReference type="AlphaFoldDB" id="A0AA40ET80"/>
<name>A0AA40ET80_9PEZI</name>
<dbReference type="Proteomes" id="UP001172159">
    <property type="component" value="Unassembled WGS sequence"/>
</dbReference>
<dbReference type="EMBL" id="JAUKTV010000002">
    <property type="protein sequence ID" value="KAK0745143.1"/>
    <property type="molecule type" value="Genomic_DNA"/>
</dbReference>
<dbReference type="InterPro" id="IPR046797">
    <property type="entry name" value="PDDEXK_12"/>
</dbReference>
<accession>A0AA40ET80</accession>